<protein>
    <submittedName>
        <fullName evidence="4">Uncharacterized protein</fullName>
    </submittedName>
</protein>
<gene>
    <name evidence="4" type="ORF">C2G38_2254401</name>
</gene>
<dbReference type="SUPFAM" id="SSF48452">
    <property type="entry name" value="TPR-like"/>
    <property type="match status" value="1"/>
</dbReference>
<dbReference type="Proteomes" id="UP000266673">
    <property type="component" value="Unassembled WGS sequence"/>
</dbReference>
<evidence type="ECO:0000313" key="5">
    <source>
        <dbReference type="Proteomes" id="UP000266673"/>
    </source>
</evidence>
<dbReference type="Pfam" id="PF13414">
    <property type="entry name" value="TPR_11"/>
    <property type="match status" value="1"/>
</dbReference>
<comment type="caution">
    <text evidence="4">The sequence shown here is derived from an EMBL/GenBank/DDBJ whole genome shotgun (WGS) entry which is preliminary data.</text>
</comment>
<dbReference type="InterPro" id="IPR011990">
    <property type="entry name" value="TPR-like_helical_dom_sf"/>
</dbReference>
<dbReference type="SMART" id="SM00028">
    <property type="entry name" value="TPR"/>
    <property type="match status" value="2"/>
</dbReference>
<dbReference type="Gene3D" id="1.25.40.10">
    <property type="entry name" value="Tetratricopeptide repeat domain"/>
    <property type="match status" value="1"/>
</dbReference>
<dbReference type="EMBL" id="QKWP01002191">
    <property type="protein sequence ID" value="RIB04390.1"/>
    <property type="molecule type" value="Genomic_DNA"/>
</dbReference>
<evidence type="ECO:0000256" key="1">
    <source>
        <dbReference type="ARBA" id="ARBA00022737"/>
    </source>
</evidence>
<dbReference type="InterPro" id="IPR050498">
    <property type="entry name" value="Ycf3"/>
</dbReference>
<dbReference type="InterPro" id="IPR019734">
    <property type="entry name" value="TPR_rpt"/>
</dbReference>
<keyword evidence="2 3" id="KW-0802">TPR repeat</keyword>
<dbReference type="PROSITE" id="PS50005">
    <property type="entry name" value="TPR"/>
    <property type="match status" value="1"/>
</dbReference>
<keyword evidence="5" id="KW-1185">Reference proteome</keyword>
<dbReference type="PANTHER" id="PTHR44858:SF1">
    <property type="entry name" value="UDP-N-ACETYLGLUCOSAMINE--PEPTIDE N-ACETYLGLUCOSAMINYLTRANSFERASE SPINDLY-RELATED"/>
    <property type="match status" value="1"/>
</dbReference>
<keyword evidence="1" id="KW-0677">Repeat</keyword>
<dbReference type="AlphaFoldDB" id="A0A397U2D9"/>
<dbReference type="OrthoDB" id="2017782at2759"/>
<organism evidence="4 5">
    <name type="scientific">Gigaspora rosea</name>
    <dbReference type="NCBI Taxonomy" id="44941"/>
    <lineage>
        <taxon>Eukaryota</taxon>
        <taxon>Fungi</taxon>
        <taxon>Fungi incertae sedis</taxon>
        <taxon>Mucoromycota</taxon>
        <taxon>Glomeromycotina</taxon>
        <taxon>Glomeromycetes</taxon>
        <taxon>Diversisporales</taxon>
        <taxon>Gigasporaceae</taxon>
        <taxon>Gigaspora</taxon>
    </lineage>
</organism>
<reference evidence="4 5" key="1">
    <citation type="submission" date="2018-06" db="EMBL/GenBank/DDBJ databases">
        <title>Comparative genomics reveals the genomic features of Rhizophagus irregularis, R. cerebriforme, R. diaphanum and Gigaspora rosea, and their symbiotic lifestyle signature.</title>
        <authorList>
            <person name="Morin E."/>
            <person name="San Clemente H."/>
            <person name="Chen E.C.H."/>
            <person name="De La Providencia I."/>
            <person name="Hainaut M."/>
            <person name="Kuo A."/>
            <person name="Kohler A."/>
            <person name="Murat C."/>
            <person name="Tang N."/>
            <person name="Roy S."/>
            <person name="Loubradou J."/>
            <person name="Henrissat B."/>
            <person name="Grigoriev I.V."/>
            <person name="Corradi N."/>
            <person name="Roux C."/>
            <person name="Martin F.M."/>
        </authorList>
    </citation>
    <scope>NUCLEOTIDE SEQUENCE [LARGE SCALE GENOMIC DNA]</scope>
    <source>
        <strain evidence="4 5">DAOM 194757</strain>
    </source>
</reference>
<accession>A0A397U2D9</accession>
<evidence type="ECO:0000256" key="2">
    <source>
        <dbReference type="ARBA" id="ARBA00022803"/>
    </source>
</evidence>
<proteinExistence type="predicted"/>
<evidence type="ECO:0000313" key="4">
    <source>
        <dbReference type="EMBL" id="RIB04390.1"/>
    </source>
</evidence>
<name>A0A397U2D9_9GLOM</name>
<dbReference type="STRING" id="44941.A0A397U2D9"/>
<feature type="repeat" description="TPR" evidence="3">
    <location>
        <begin position="104"/>
        <end position="137"/>
    </location>
</feature>
<evidence type="ECO:0000256" key="3">
    <source>
        <dbReference type="PROSITE-ProRule" id="PRU00339"/>
    </source>
</evidence>
<sequence>MALSVLFWELLSGVPPFKTIELADIVKKVISGERETPIDHTENYHSLGLSELLEDEALVDSNRLLAINPDDAVSLGKVFDYNLGRYEESLADLSRSLKIDPNNAEALSTRGQIYFRMNRYEESLADLTNSLKIKPDHLNTYEEALIDLNKFEEIEQNEAITLKSHDPTYYEINKESPLQLAVKFCDLLYNKGSYDESQESPLELTLRCCALKIRPNSEFTLLGRWTPIAS</sequence>
<dbReference type="PANTHER" id="PTHR44858">
    <property type="entry name" value="TETRATRICOPEPTIDE REPEAT PROTEIN 6"/>
    <property type="match status" value="1"/>
</dbReference>